<keyword evidence="2" id="KW-0328">Glycosyltransferase</keyword>
<organism evidence="2 3">
    <name type="scientific">Roseburia inulinivorans</name>
    <dbReference type="NCBI Taxonomy" id="360807"/>
    <lineage>
        <taxon>Bacteria</taxon>
        <taxon>Bacillati</taxon>
        <taxon>Bacillota</taxon>
        <taxon>Clostridia</taxon>
        <taxon>Lachnospirales</taxon>
        <taxon>Lachnospiraceae</taxon>
        <taxon>Roseburia</taxon>
    </lineage>
</organism>
<dbReference type="Pfam" id="PF00534">
    <property type="entry name" value="Glycos_transf_1"/>
    <property type="match status" value="1"/>
</dbReference>
<proteinExistence type="predicted"/>
<sequence>MKKVHKEIPDAKLLLLGQGEFMSEYQVDVKRKGMQEYVTFLGYRSDVNKICALLDVLVSASYQEGLPMNMIEAMAVGIPVVCSDIRGQRDLIKDGKNGYLFQLGDSEQYCNRLVELYNNQELREEIKENNLRDVKKYSIDNAIGAMERIYRRYM</sequence>
<evidence type="ECO:0000313" key="3">
    <source>
        <dbReference type="Proteomes" id="UP000095395"/>
    </source>
</evidence>
<dbReference type="EMBL" id="CYYR01000003">
    <property type="protein sequence ID" value="CUN53107.1"/>
    <property type="molecule type" value="Genomic_DNA"/>
</dbReference>
<dbReference type="InterPro" id="IPR050194">
    <property type="entry name" value="Glycosyltransferase_grp1"/>
</dbReference>
<evidence type="ECO:0000259" key="1">
    <source>
        <dbReference type="Pfam" id="PF00534"/>
    </source>
</evidence>
<dbReference type="InterPro" id="IPR001296">
    <property type="entry name" value="Glyco_trans_1"/>
</dbReference>
<dbReference type="AlphaFoldDB" id="A0A173XQD2"/>
<dbReference type="PANTHER" id="PTHR45947">
    <property type="entry name" value="SULFOQUINOVOSYL TRANSFERASE SQD2"/>
    <property type="match status" value="1"/>
</dbReference>
<name>A0A173XQD2_9FIRM</name>
<dbReference type="PANTHER" id="PTHR45947:SF3">
    <property type="entry name" value="SULFOQUINOVOSYL TRANSFERASE SQD2"/>
    <property type="match status" value="1"/>
</dbReference>
<accession>A0A173XQD2</accession>
<dbReference type="GO" id="GO:0047265">
    <property type="term" value="F:poly(glycerol-phosphate) alpha-glucosyltransferase activity"/>
    <property type="evidence" value="ECO:0007669"/>
    <property type="project" value="UniProtKB-EC"/>
</dbReference>
<dbReference type="SUPFAM" id="SSF53756">
    <property type="entry name" value="UDP-Glycosyltransferase/glycogen phosphorylase"/>
    <property type="match status" value="1"/>
</dbReference>
<evidence type="ECO:0000313" key="2">
    <source>
        <dbReference type="EMBL" id="CUN53107.1"/>
    </source>
</evidence>
<reference evidence="2 3" key="1">
    <citation type="submission" date="2015-09" db="EMBL/GenBank/DDBJ databases">
        <authorList>
            <consortium name="Pathogen Informatics"/>
        </authorList>
    </citation>
    <scope>NUCLEOTIDE SEQUENCE [LARGE SCALE GENOMIC DNA]</scope>
    <source>
        <strain evidence="2 3">2789STDY5608835</strain>
    </source>
</reference>
<dbReference type="Proteomes" id="UP000095395">
    <property type="component" value="Unassembled WGS sequence"/>
</dbReference>
<dbReference type="EC" id="2.4.1.52" evidence="2"/>
<gene>
    <name evidence="2" type="primary">tagE</name>
    <name evidence="2" type="ORF">ERS852392_00652</name>
</gene>
<protein>
    <submittedName>
        <fullName evidence="2">Probable poly(Glycerol-phosphate) alpha-glucosyltransferase</fullName>
        <ecNumber evidence="2">2.4.1.52</ecNumber>
    </submittedName>
</protein>
<dbReference type="Gene3D" id="3.40.50.2000">
    <property type="entry name" value="Glycogen Phosphorylase B"/>
    <property type="match status" value="2"/>
</dbReference>
<feature type="domain" description="Glycosyl transferase family 1" evidence="1">
    <location>
        <begin position="2"/>
        <end position="130"/>
    </location>
</feature>
<keyword evidence="2" id="KW-0808">Transferase</keyword>